<sequence>MPPSSQPQRPLSKIGNVPRASGSNPEATTKTASLCTLCGTRTRAAGSAQYCQPCRMKVQMRDEGQPYGEIARVWMESTAEYEREREAEALRKLEEVFMNYKPEPVNDSLLGLQSKPDSTPKPKCAICGIILPDRSEVFCPPCTELEIKYGDSRWAVAQRKLLKKKAAAAKKEAEAAKAAPPSTVALGKRKADTMEAPPAAALPTRSCKGFQTRAAMYEELTTRMRNFYTANKSSQTGASYVAFHGAYSIVADPSVSHKLRSTLVSQELQKIVKLPHSSEGTPTSNSATSYAVAYPCECDMKVVPQVVPPMAPASVYAAPPTPTATPSSSSLTFIHAPHSSALDPMQVEPVLQLAPATPTPPAKKPKQSTLAKWILREGAKKAPVLQLAPPAVTLSSGLSPVAPAVAAYVEPIEEKVCVCGGTVRITVLADTTHTYFTGQRIEVEVSHPPRVS</sequence>
<reference evidence="2 3" key="1">
    <citation type="submission" date="2021-08" db="EMBL/GenBank/DDBJ databases">
        <title>Draft Genome Sequence of Phanerochaete sordida strain YK-624.</title>
        <authorList>
            <person name="Mori T."/>
            <person name="Dohra H."/>
            <person name="Suzuki T."/>
            <person name="Kawagishi H."/>
            <person name="Hirai H."/>
        </authorList>
    </citation>
    <scope>NUCLEOTIDE SEQUENCE [LARGE SCALE GENOMIC DNA]</scope>
    <source>
        <strain evidence="2 3">YK-624</strain>
    </source>
</reference>
<protein>
    <submittedName>
        <fullName evidence="2">Uncharacterized protein</fullName>
    </submittedName>
</protein>
<organism evidence="2 3">
    <name type="scientific">Phanerochaete sordida</name>
    <dbReference type="NCBI Taxonomy" id="48140"/>
    <lineage>
        <taxon>Eukaryota</taxon>
        <taxon>Fungi</taxon>
        <taxon>Dikarya</taxon>
        <taxon>Basidiomycota</taxon>
        <taxon>Agaricomycotina</taxon>
        <taxon>Agaricomycetes</taxon>
        <taxon>Polyporales</taxon>
        <taxon>Phanerochaetaceae</taxon>
        <taxon>Phanerochaete</taxon>
    </lineage>
</organism>
<name>A0A9P3LCW8_9APHY</name>
<evidence type="ECO:0000256" key="1">
    <source>
        <dbReference type="SAM" id="MobiDB-lite"/>
    </source>
</evidence>
<feature type="region of interest" description="Disordered" evidence="1">
    <location>
        <begin position="1"/>
        <end position="28"/>
    </location>
</feature>
<accession>A0A9P3LCW8</accession>
<gene>
    <name evidence="2" type="ORF">PsYK624_070730</name>
</gene>
<dbReference type="Proteomes" id="UP000703269">
    <property type="component" value="Unassembled WGS sequence"/>
</dbReference>
<dbReference type="OrthoDB" id="3025610at2759"/>
<evidence type="ECO:0000313" key="2">
    <source>
        <dbReference type="EMBL" id="GJE90926.1"/>
    </source>
</evidence>
<evidence type="ECO:0000313" key="3">
    <source>
        <dbReference type="Proteomes" id="UP000703269"/>
    </source>
</evidence>
<keyword evidence="3" id="KW-1185">Reference proteome</keyword>
<dbReference type="EMBL" id="BPQB01000019">
    <property type="protein sequence ID" value="GJE90926.1"/>
    <property type="molecule type" value="Genomic_DNA"/>
</dbReference>
<comment type="caution">
    <text evidence="2">The sequence shown here is derived from an EMBL/GenBank/DDBJ whole genome shotgun (WGS) entry which is preliminary data.</text>
</comment>
<dbReference type="AlphaFoldDB" id="A0A9P3LCW8"/>
<proteinExistence type="predicted"/>